<protein>
    <submittedName>
        <fullName evidence="2">Uncharacterized protein</fullName>
    </submittedName>
</protein>
<evidence type="ECO:0000313" key="2">
    <source>
        <dbReference type="EMBL" id="KAF2642859.1"/>
    </source>
</evidence>
<gene>
    <name evidence="2" type="ORF">P280DRAFT_277452</name>
</gene>
<evidence type="ECO:0000256" key="1">
    <source>
        <dbReference type="SAM" id="Phobius"/>
    </source>
</evidence>
<organism evidence="2 3">
    <name type="scientific">Massarina eburnea CBS 473.64</name>
    <dbReference type="NCBI Taxonomy" id="1395130"/>
    <lineage>
        <taxon>Eukaryota</taxon>
        <taxon>Fungi</taxon>
        <taxon>Dikarya</taxon>
        <taxon>Ascomycota</taxon>
        <taxon>Pezizomycotina</taxon>
        <taxon>Dothideomycetes</taxon>
        <taxon>Pleosporomycetidae</taxon>
        <taxon>Pleosporales</taxon>
        <taxon>Massarineae</taxon>
        <taxon>Massarinaceae</taxon>
        <taxon>Massarina</taxon>
    </lineage>
</organism>
<evidence type="ECO:0000313" key="3">
    <source>
        <dbReference type="Proteomes" id="UP000799753"/>
    </source>
</evidence>
<sequence>MRDTFVDQAHPLAALGVHVPALGLYPVRCGIVTGHINCLVLPTFILLVLVICSISPRRPSLLTCTQDEYLSDVPL</sequence>
<keyword evidence="1" id="KW-0812">Transmembrane</keyword>
<reference evidence="2" key="1">
    <citation type="journal article" date="2020" name="Stud. Mycol.">
        <title>101 Dothideomycetes genomes: a test case for predicting lifestyles and emergence of pathogens.</title>
        <authorList>
            <person name="Haridas S."/>
            <person name="Albert R."/>
            <person name="Binder M."/>
            <person name="Bloem J."/>
            <person name="Labutti K."/>
            <person name="Salamov A."/>
            <person name="Andreopoulos B."/>
            <person name="Baker S."/>
            <person name="Barry K."/>
            <person name="Bills G."/>
            <person name="Bluhm B."/>
            <person name="Cannon C."/>
            <person name="Castanera R."/>
            <person name="Culley D."/>
            <person name="Daum C."/>
            <person name="Ezra D."/>
            <person name="Gonzalez J."/>
            <person name="Henrissat B."/>
            <person name="Kuo A."/>
            <person name="Liang C."/>
            <person name="Lipzen A."/>
            <person name="Lutzoni F."/>
            <person name="Magnuson J."/>
            <person name="Mondo S."/>
            <person name="Nolan M."/>
            <person name="Ohm R."/>
            <person name="Pangilinan J."/>
            <person name="Park H.-J."/>
            <person name="Ramirez L."/>
            <person name="Alfaro M."/>
            <person name="Sun H."/>
            <person name="Tritt A."/>
            <person name="Yoshinaga Y."/>
            <person name="Zwiers L.-H."/>
            <person name="Turgeon B."/>
            <person name="Goodwin S."/>
            <person name="Spatafora J."/>
            <person name="Crous P."/>
            <person name="Grigoriev I."/>
        </authorList>
    </citation>
    <scope>NUCLEOTIDE SEQUENCE</scope>
    <source>
        <strain evidence="2">CBS 473.64</strain>
    </source>
</reference>
<keyword evidence="1" id="KW-0472">Membrane</keyword>
<name>A0A6A6S558_9PLEO</name>
<keyword evidence="1" id="KW-1133">Transmembrane helix</keyword>
<feature type="transmembrane region" description="Helical" evidence="1">
    <location>
        <begin position="31"/>
        <end position="52"/>
    </location>
</feature>
<accession>A0A6A6S558</accession>
<keyword evidence="3" id="KW-1185">Reference proteome</keyword>
<dbReference type="EMBL" id="MU006781">
    <property type="protein sequence ID" value="KAF2642859.1"/>
    <property type="molecule type" value="Genomic_DNA"/>
</dbReference>
<dbReference type="Proteomes" id="UP000799753">
    <property type="component" value="Unassembled WGS sequence"/>
</dbReference>
<dbReference type="AlphaFoldDB" id="A0A6A6S558"/>
<proteinExistence type="predicted"/>